<comment type="caution">
    <text evidence="1">The sequence shown here is derived from an EMBL/GenBank/DDBJ whole genome shotgun (WGS) entry which is preliminary data.</text>
</comment>
<organism evidence="1 2">
    <name type="scientific">Populus alba x Populus x berolinensis</name>
    <dbReference type="NCBI Taxonomy" id="444605"/>
    <lineage>
        <taxon>Eukaryota</taxon>
        <taxon>Viridiplantae</taxon>
        <taxon>Streptophyta</taxon>
        <taxon>Embryophyta</taxon>
        <taxon>Tracheophyta</taxon>
        <taxon>Spermatophyta</taxon>
        <taxon>Magnoliopsida</taxon>
        <taxon>eudicotyledons</taxon>
        <taxon>Gunneridae</taxon>
        <taxon>Pentapetalae</taxon>
        <taxon>rosids</taxon>
        <taxon>fabids</taxon>
        <taxon>Malpighiales</taxon>
        <taxon>Salicaceae</taxon>
        <taxon>Saliceae</taxon>
        <taxon>Populus</taxon>
    </lineage>
</organism>
<proteinExistence type="predicted"/>
<accession>A0AAD6R0A2</accession>
<gene>
    <name evidence="1" type="ORF">NC653_015085</name>
</gene>
<dbReference type="EMBL" id="JAQIZT010000005">
    <property type="protein sequence ID" value="KAJ6999142.1"/>
    <property type="molecule type" value="Genomic_DNA"/>
</dbReference>
<reference evidence="1" key="1">
    <citation type="journal article" date="2023" name="Mol. Ecol. Resour.">
        <title>Chromosome-level genome assembly of a triploid poplar Populus alba 'Berolinensis'.</title>
        <authorList>
            <person name="Chen S."/>
            <person name="Yu Y."/>
            <person name="Wang X."/>
            <person name="Wang S."/>
            <person name="Zhang T."/>
            <person name="Zhou Y."/>
            <person name="He R."/>
            <person name="Meng N."/>
            <person name="Wang Y."/>
            <person name="Liu W."/>
            <person name="Liu Z."/>
            <person name="Liu J."/>
            <person name="Guo Q."/>
            <person name="Huang H."/>
            <person name="Sederoff R.R."/>
            <person name="Wang G."/>
            <person name="Qu G."/>
            <person name="Chen S."/>
        </authorList>
    </citation>
    <scope>NUCLEOTIDE SEQUENCE</scope>
    <source>
        <strain evidence="1">SC-2020</strain>
    </source>
</reference>
<dbReference type="Proteomes" id="UP001164929">
    <property type="component" value="Chromosome 5"/>
</dbReference>
<sequence>MVPLPTFYSTFMLKMGAHLVGAVRAINIKISCTTTTSMYRSPPTTTTTSTISNYGVPKMINGALWRMCHWVCGCRLSHTSTIILVISSSRWLSNSFLTCIRTSIN</sequence>
<dbReference type="AlphaFoldDB" id="A0AAD6R0A2"/>
<name>A0AAD6R0A2_9ROSI</name>
<keyword evidence="2" id="KW-1185">Reference proteome</keyword>
<evidence type="ECO:0000313" key="2">
    <source>
        <dbReference type="Proteomes" id="UP001164929"/>
    </source>
</evidence>
<protein>
    <submittedName>
        <fullName evidence="1">Uncharacterized protein</fullName>
    </submittedName>
</protein>
<evidence type="ECO:0000313" key="1">
    <source>
        <dbReference type="EMBL" id="KAJ6999142.1"/>
    </source>
</evidence>